<dbReference type="InterPro" id="IPR013320">
    <property type="entry name" value="ConA-like_dom_sf"/>
</dbReference>
<reference evidence="7 8" key="1">
    <citation type="submission" date="2019-03" db="EMBL/GenBank/DDBJ databases">
        <title>Genomic Encyclopedia of Type Strains, Phase IV (KMG-IV): sequencing the most valuable type-strain genomes for metagenomic binning, comparative biology and taxonomic classification.</title>
        <authorList>
            <person name="Goeker M."/>
        </authorList>
    </citation>
    <scope>NUCLEOTIDE SEQUENCE [LARGE SCALE GENOMIC DNA]</scope>
    <source>
        <strain evidence="7 8">DSM 11170</strain>
    </source>
</reference>
<accession>A0A4R2RJE1</accession>
<dbReference type="InterPro" id="IPR008979">
    <property type="entry name" value="Galactose-bd-like_sf"/>
</dbReference>
<dbReference type="SUPFAM" id="SSF49299">
    <property type="entry name" value="PKD domain"/>
    <property type="match status" value="1"/>
</dbReference>
<evidence type="ECO:0000256" key="2">
    <source>
        <dbReference type="ARBA" id="ARBA00022525"/>
    </source>
</evidence>
<dbReference type="SMART" id="SM00560">
    <property type="entry name" value="LamGL"/>
    <property type="match status" value="1"/>
</dbReference>
<gene>
    <name evidence="7" type="ORF">EDD73_1132</name>
</gene>
<comment type="subcellular location">
    <subcellularLocation>
        <location evidence="1">Secreted</location>
    </subcellularLocation>
</comment>
<dbReference type="Gene3D" id="2.60.120.200">
    <property type="match status" value="1"/>
</dbReference>
<evidence type="ECO:0000256" key="1">
    <source>
        <dbReference type="ARBA" id="ARBA00004613"/>
    </source>
</evidence>
<dbReference type="SMART" id="SM00089">
    <property type="entry name" value="PKD"/>
    <property type="match status" value="1"/>
</dbReference>
<dbReference type="InterPro" id="IPR035986">
    <property type="entry name" value="PKD_dom_sf"/>
</dbReference>
<dbReference type="InterPro" id="IPR022409">
    <property type="entry name" value="PKD/Chitinase_dom"/>
</dbReference>
<dbReference type="Proteomes" id="UP000294813">
    <property type="component" value="Unassembled WGS sequence"/>
</dbReference>
<sequence length="1832" mass="200436">MVLKKTSRRSGWLLAITVGLWCLSGWSVIAAEAATISKEAVTISKEATTIATEPPLNVIQGEAVFKVTGTIASDKVEPVGVNGMGDGGGLTVSSNNLSAVSNFEPISIRAKRVITAVGPNNEWIEIDNGGTSGWDSFRSGYLSGAEVRIYRLVDTAGNPLPYNDKGELTTDNAANVIKVLDDRVPVPGENGFANGGWIAYRYTNPGNLDGIFHNLDFTDQHYITNGVPNYYIVRAVDRAGNLSAPSEEVMATVDASTASDGPKILGTGKLSFPINTQQRINIDVIGGEAPFSFEVTDLQGQPLQLPEGLSVTTDPSGRLSLLGKTATAITNFQMRVTVTDQRMRQGSRNFMINPENPAGNPDDKEAPSPPTNVRAIAQNGHIYLVWDASPSSDVASYRIFRSEVPGSKQEERCYLNNPNRVPLRKGDIVFFSKVTDGVDKEMISPRIRQWSGNQSEFSGSLNQERVPHPQPIPPDMEKNAGKTALKVTIPNGTHTIWQYVFGNQQDRWYGQLEPGKSYTLSLWMRQEGLAEGKVGFDLGTPTYETAKHTFTGINGDWQLFTHTFTAPSARPTQAPVFGPRLTFYGPGTVWLDQLVLYCSDNDPDDPTMNRPYMPDRRLLDELIASQPPVGHKGALRFFGPMFGQGTMDGYLSYTPDANFNMGVSEPNTSLPVFLEWALRTGSSPETRMVPFITWNVYFSEDEWKNCLEYLAAPYDPAVDTPESKPYAYRRYQQRGVTTPWVQEFRQMIVEFGNETWHNGLYGFEGFGSGKAYGLFARHFFSQWTASPYWASEQLGDKIKLNLGGFYDSGLKAYAETALRQAPMVAQIGHATYVGPKWETGDASPSTFDDAGIQETLVGLVTANQNLFAAQAKTRDDMAAQGYAYDLTAYEGGPSGYALSNLSDEVNEKYGKSLAMGVASVDSFLYASYMGWTYQNFFSYGQGVSWNSHTLRQNGFRPTPGWLGVGLRNQASGAMLVTQELSNVYYDRNAQKIPLIGTYVLRNGNQYALFVLSRKLDGRHGGADFGDGYTPVTVELPFTHPQAIKLFTLTGDPRENNLTAMKITISPEIAVPVAAYDSVNRRFTINEATGGGAQGMPPGSVFLYLFEDTTSLNGLSSRPQVTLALDQGAPAEQKAANGEAQSVAGFYVHFDRPVTGFDDPQTDLVLGGTAEPSGAVITEVYGSKRTSYKVTVTGMKQSGTVTVAVPEGAALAVDGGQASDAAAPLSASFDYLPVAVAAVDQTSGPALFRVRFSHDQSYQHDPAASLVNFTWDFGDGSDPVTVTDQEAVVTHTYTAAGTYKAKLLVTDSKNRQAGDDRVITVKAPLTGKDLFTCTAIEDTFFNAEKPSTPGGKERSAGLGTGNHLLVKFDLMPLKDKTITSAKLRVYFSNTFMEDAFSVALRDLAPSSWSENKATPETIDLNGPVLGEAVIPKNTGSAWRKDWVEWDVTGTLQGIVANDPALLASFALDPTGRDLQRGFFHTRENGADLAAKLLVTYEDNETVMPLVVTSAVWSDGDGHPVDRKHPPATVKPQIRLWNNSSEGATVTMVFALYDQQNVMNDVMYETQEVPARAFAEFQPLLSIPADPQGCYLKVFLWSGLDTMQPLTNGGLTFSLDRGEKDLNADVDLIGYWNFNDASGNTVKDLSGHGNDGTVEQLRLNEGPDGSRALEVKDLSNMVRVPTSESLNSVDTWQRYTVSLWLYLNPVDRPKSRGYIKRGGFKLYLNDPRQFVAFADLGYMQLPQVVIPENKWVHIVTILDGIFLRVYVDGQLVASSFMGVQNFTIKEDLLLGAPNEKWIAPIDGRLDDVRIYRRVLTIDEIRRLGSLGSLEGLGR</sequence>
<dbReference type="Pfam" id="PF24517">
    <property type="entry name" value="CBM96"/>
    <property type="match status" value="1"/>
</dbReference>
<keyword evidence="3" id="KW-0732">Signal</keyword>
<evidence type="ECO:0000259" key="6">
    <source>
        <dbReference type="PROSITE" id="PS50093"/>
    </source>
</evidence>
<evidence type="ECO:0000313" key="8">
    <source>
        <dbReference type="Proteomes" id="UP000294813"/>
    </source>
</evidence>
<keyword evidence="4" id="KW-1015">Disulfide bond</keyword>
<keyword evidence="2" id="KW-0964">Secreted</keyword>
<dbReference type="SUPFAM" id="SSF49899">
    <property type="entry name" value="Concanavalin A-like lectins/glucanases"/>
    <property type="match status" value="1"/>
</dbReference>
<dbReference type="NCBIfam" id="NF033679">
    <property type="entry name" value="DNRLRE_dom"/>
    <property type="match status" value="1"/>
</dbReference>
<feature type="region of interest" description="Disordered" evidence="5">
    <location>
        <begin position="350"/>
        <end position="370"/>
    </location>
</feature>
<dbReference type="CDD" id="cd00146">
    <property type="entry name" value="PKD"/>
    <property type="match status" value="1"/>
</dbReference>
<dbReference type="Gene3D" id="2.60.120.260">
    <property type="entry name" value="Galactose-binding domain-like"/>
    <property type="match status" value="1"/>
</dbReference>
<dbReference type="EMBL" id="SLXT01000013">
    <property type="protein sequence ID" value="TCP63952.1"/>
    <property type="molecule type" value="Genomic_DNA"/>
</dbReference>
<evidence type="ECO:0000313" key="7">
    <source>
        <dbReference type="EMBL" id="TCP63952.1"/>
    </source>
</evidence>
<dbReference type="Pfam" id="PF13385">
    <property type="entry name" value="Laminin_G_3"/>
    <property type="match status" value="1"/>
</dbReference>
<dbReference type="SUPFAM" id="SSF49785">
    <property type="entry name" value="Galactose-binding domain-like"/>
    <property type="match status" value="1"/>
</dbReference>
<dbReference type="Gene3D" id="2.60.40.10">
    <property type="entry name" value="Immunoglobulins"/>
    <property type="match status" value="2"/>
</dbReference>
<feature type="domain" description="PKD" evidence="6">
    <location>
        <begin position="1260"/>
        <end position="1327"/>
    </location>
</feature>
<dbReference type="InterPro" id="IPR000601">
    <property type="entry name" value="PKD_dom"/>
</dbReference>
<proteinExistence type="predicted"/>
<protein>
    <submittedName>
        <fullName evidence="7">PKD domain-containing protein</fullName>
    </submittedName>
</protein>
<dbReference type="PROSITE" id="PS50093">
    <property type="entry name" value="PKD"/>
    <property type="match status" value="1"/>
</dbReference>
<comment type="caution">
    <text evidence="7">The sequence shown here is derived from an EMBL/GenBank/DDBJ whole genome shotgun (WGS) entry which is preliminary data.</text>
</comment>
<dbReference type="InterPro" id="IPR036116">
    <property type="entry name" value="FN3_sf"/>
</dbReference>
<evidence type="ECO:0000256" key="4">
    <source>
        <dbReference type="ARBA" id="ARBA00023157"/>
    </source>
</evidence>
<dbReference type="Pfam" id="PF18911">
    <property type="entry name" value="PKD_4"/>
    <property type="match status" value="1"/>
</dbReference>
<dbReference type="SUPFAM" id="SSF49265">
    <property type="entry name" value="Fibronectin type III"/>
    <property type="match status" value="1"/>
</dbReference>
<dbReference type="RefSeq" id="WP_165876403.1">
    <property type="nucleotide sequence ID" value="NZ_JAOQNU010000012.1"/>
</dbReference>
<feature type="region of interest" description="Disordered" evidence="5">
    <location>
        <begin position="453"/>
        <end position="477"/>
    </location>
</feature>
<dbReference type="GO" id="GO:0005576">
    <property type="term" value="C:extracellular region"/>
    <property type="evidence" value="ECO:0007669"/>
    <property type="project" value="UniProtKB-SubCell"/>
</dbReference>
<keyword evidence="8" id="KW-1185">Reference proteome</keyword>
<evidence type="ECO:0000256" key="5">
    <source>
        <dbReference type="SAM" id="MobiDB-lite"/>
    </source>
</evidence>
<organism evidence="7 8">
    <name type="scientific">Heliophilum fasciatum</name>
    <dbReference type="NCBI Taxonomy" id="35700"/>
    <lineage>
        <taxon>Bacteria</taxon>
        <taxon>Bacillati</taxon>
        <taxon>Bacillota</taxon>
        <taxon>Clostridia</taxon>
        <taxon>Eubacteriales</taxon>
        <taxon>Heliobacteriaceae</taxon>
        <taxon>Heliophilum</taxon>
    </lineage>
</organism>
<dbReference type="InterPro" id="IPR013783">
    <property type="entry name" value="Ig-like_fold"/>
</dbReference>
<dbReference type="InterPro" id="IPR006558">
    <property type="entry name" value="LamG-like"/>
</dbReference>
<dbReference type="InterPro" id="IPR055372">
    <property type="entry name" value="CBM96"/>
</dbReference>
<name>A0A4R2RJE1_9FIRM</name>
<feature type="compositionally biased region" description="Polar residues" evidence="5">
    <location>
        <begin position="453"/>
        <end position="463"/>
    </location>
</feature>
<evidence type="ECO:0000256" key="3">
    <source>
        <dbReference type="ARBA" id="ARBA00022729"/>
    </source>
</evidence>